<evidence type="ECO:0000256" key="2">
    <source>
        <dbReference type="SAM" id="SignalP"/>
    </source>
</evidence>
<comment type="caution">
    <text evidence="4">The sequence shown here is derived from an EMBL/GenBank/DDBJ whole genome shotgun (WGS) entry which is preliminary data.</text>
</comment>
<protein>
    <submittedName>
        <fullName evidence="4">DUF6318 family protein</fullName>
    </submittedName>
</protein>
<dbReference type="EMBL" id="JAIEZQ010000002">
    <property type="protein sequence ID" value="MBY9075922.1"/>
    <property type="molecule type" value="Genomic_DNA"/>
</dbReference>
<feature type="compositionally biased region" description="Low complexity" evidence="1">
    <location>
        <begin position="35"/>
        <end position="53"/>
    </location>
</feature>
<dbReference type="PROSITE" id="PS51257">
    <property type="entry name" value="PROKAR_LIPOPROTEIN"/>
    <property type="match status" value="1"/>
</dbReference>
<feature type="signal peptide" evidence="2">
    <location>
        <begin position="1"/>
        <end position="21"/>
    </location>
</feature>
<gene>
    <name evidence="4" type="ORF">K1X13_13900</name>
</gene>
<feature type="domain" description="DUF6318" evidence="3">
    <location>
        <begin position="50"/>
        <end position="185"/>
    </location>
</feature>
<dbReference type="Pfam" id="PF19843">
    <property type="entry name" value="DUF6318"/>
    <property type="match status" value="1"/>
</dbReference>
<evidence type="ECO:0000313" key="5">
    <source>
        <dbReference type="Proteomes" id="UP000754710"/>
    </source>
</evidence>
<evidence type="ECO:0000256" key="1">
    <source>
        <dbReference type="SAM" id="MobiDB-lite"/>
    </source>
</evidence>
<keyword evidence="2" id="KW-0732">Signal</keyword>
<accession>A0ABS7RQR6</accession>
<organism evidence="4 5">
    <name type="scientific">Nocardioides jiangsuensis</name>
    <dbReference type="NCBI Taxonomy" id="2866161"/>
    <lineage>
        <taxon>Bacteria</taxon>
        <taxon>Bacillati</taxon>
        <taxon>Actinomycetota</taxon>
        <taxon>Actinomycetes</taxon>
        <taxon>Propionibacteriales</taxon>
        <taxon>Nocardioidaceae</taxon>
        <taxon>Nocardioides</taxon>
    </lineage>
</organism>
<feature type="region of interest" description="Disordered" evidence="1">
    <location>
        <begin position="26"/>
        <end position="61"/>
    </location>
</feature>
<reference evidence="4 5" key="1">
    <citation type="submission" date="2021-08" db="EMBL/GenBank/DDBJ databases">
        <title>Nocardioides bacterium WL0053 sp. nov., isolated from the sediment.</title>
        <authorList>
            <person name="Wang L."/>
            <person name="Zhang D."/>
            <person name="Zhang A."/>
        </authorList>
    </citation>
    <scope>NUCLEOTIDE SEQUENCE [LARGE SCALE GENOMIC DNA]</scope>
    <source>
        <strain evidence="4 5">WL0053</strain>
    </source>
</reference>
<dbReference type="Proteomes" id="UP000754710">
    <property type="component" value="Unassembled WGS sequence"/>
</dbReference>
<evidence type="ECO:0000259" key="3">
    <source>
        <dbReference type="Pfam" id="PF19843"/>
    </source>
</evidence>
<dbReference type="InterPro" id="IPR046281">
    <property type="entry name" value="DUF6318"/>
</dbReference>
<proteinExistence type="predicted"/>
<evidence type="ECO:0000313" key="4">
    <source>
        <dbReference type="EMBL" id="MBY9075922.1"/>
    </source>
</evidence>
<sequence length="190" mass="19873">MTRMLMRRGAVGLSLAGLVLAGCTSNPEPSPLPEPSESVGSPSPSSSPTVAAPSLPPEAKGTTEASAKAFVGHYVEAVNFGMQTGDTSALARLASDDCKTCDAIEQRIEEVYESGGRLAGAGWSIQSVNSLSTGDIRQPLLAVSIDIAAQTMYADSTSPPSQSPASQGNLDFHLRRSDQTWQVHRLEATQ</sequence>
<feature type="chain" id="PRO_5046426535" evidence="2">
    <location>
        <begin position="22"/>
        <end position="190"/>
    </location>
</feature>
<keyword evidence="5" id="KW-1185">Reference proteome</keyword>
<name>A0ABS7RQR6_9ACTN</name>